<proteinExistence type="predicted"/>
<feature type="region of interest" description="Disordered" evidence="1">
    <location>
        <begin position="1"/>
        <end position="127"/>
    </location>
</feature>
<protein>
    <submittedName>
        <fullName evidence="2">Uncharacterized protein</fullName>
    </submittedName>
</protein>
<comment type="caution">
    <text evidence="2">The sequence shown here is derived from an EMBL/GenBank/DDBJ whole genome shotgun (WGS) entry which is preliminary data.</text>
</comment>
<evidence type="ECO:0000256" key="1">
    <source>
        <dbReference type="SAM" id="MobiDB-lite"/>
    </source>
</evidence>
<name>A0A8K0J9P1_9HYPO</name>
<dbReference type="OrthoDB" id="423498at2759"/>
<feature type="compositionally biased region" description="Basic and acidic residues" evidence="1">
    <location>
        <begin position="63"/>
        <end position="75"/>
    </location>
</feature>
<sequence length="127" mass="13472">MPRLPLPRPRTLLRAFHSSRPLQTPYKDAQDRASLKPQSVEQIKSARDDDASDGAPKTAFHRGANDPAHERKQASDEAGGDPLGASGANQALSKPQGDEGASQHGAGREVQKGGRSRRGAGEKNKGT</sequence>
<gene>
    <name evidence="2" type="ORF">E4U42_003169</name>
</gene>
<dbReference type="Proteomes" id="UP000811619">
    <property type="component" value="Unassembled WGS sequence"/>
</dbReference>
<reference evidence="2" key="1">
    <citation type="journal article" date="2020" name="bioRxiv">
        <title>Whole genome comparisons of ergot fungi reveals the divergence and evolution of species within the genus Claviceps are the result of varying mechanisms driving genome evolution and host range expansion.</title>
        <authorList>
            <person name="Wyka S.A."/>
            <person name="Mondo S.J."/>
            <person name="Liu M."/>
            <person name="Dettman J."/>
            <person name="Nalam V."/>
            <person name="Broders K.D."/>
        </authorList>
    </citation>
    <scope>NUCLEOTIDE SEQUENCE</scope>
    <source>
        <strain evidence="2">CCC 489</strain>
    </source>
</reference>
<accession>A0A8K0J9P1</accession>
<dbReference type="AlphaFoldDB" id="A0A8K0J9P1"/>
<organism evidence="2 3">
    <name type="scientific">Claviceps africana</name>
    <dbReference type="NCBI Taxonomy" id="83212"/>
    <lineage>
        <taxon>Eukaryota</taxon>
        <taxon>Fungi</taxon>
        <taxon>Dikarya</taxon>
        <taxon>Ascomycota</taxon>
        <taxon>Pezizomycotina</taxon>
        <taxon>Sordariomycetes</taxon>
        <taxon>Hypocreomycetidae</taxon>
        <taxon>Hypocreales</taxon>
        <taxon>Clavicipitaceae</taxon>
        <taxon>Claviceps</taxon>
    </lineage>
</organism>
<keyword evidence="3" id="KW-1185">Reference proteome</keyword>
<dbReference type="PANTHER" id="PTHR42090">
    <property type="match status" value="1"/>
</dbReference>
<evidence type="ECO:0000313" key="2">
    <source>
        <dbReference type="EMBL" id="KAG5926547.1"/>
    </source>
</evidence>
<dbReference type="EMBL" id="SRPY01000257">
    <property type="protein sequence ID" value="KAG5926547.1"/>
    <property type="molecule type" value="Genomic_DNA"/>
</dbReference>
<dbReference type="PANTHER" id="PTHR42090:SF1">
    <property type="match status" value="1"/>
</dbReference>
<evidence type="ECO:0000313" key="3">
    <source>
        <dbReference type="Proteomes" id="UP000811619"/>
    </source>
</evidence>